<organism evidence="1 2">
    <name type="scientific">Actinosynnema mirum (strain ATCC 29888 / DSM 43827 / JCM 3225 / NBRC 14064 / NCIMB 13271 / NRRL B-12336 / IMRU 3971 / 101)</name>
    <dbReference type="NCBI Taxonomy" id="446462"/>
    <lineage>
        <taxon>Bacteria</taxon>
        <taxon>Bacillati</taxon>
        <taxon>Actinomycetota</taxon>
        <taxon>Actinomycetes</taxon>
        <taxon>Pseudonocardiales</taxon>
        <taxon>Pseudonocardiaceae</taxon>
        <taxon>Actinosynnema</taxon>
    </lineage>
</organism>
<proteinExistence type="predicted"/>
<dbReference type="KEGG" id="ami:Amir_5082"/>
<dbReference type="HOGENOM" id="CLU_3354085_0_0_11"/>
<name>C6WS84_ACTMD</name>
<evidence type="ECO:0000313" key="2">
    <source>
        <dbReference type="Proteomes" id="UP000002213"/>
    </source>
</evidence>
<keyword evidence="2" id="KW-1185">Reference proteome</keyword>
<dbReference type="AlphaFoldDB" id="C6WS84"/>
<protein>
    <submittedName>
        <fullName evidence="1">Uncharacterized protein</fullName>
    </submittedName>
</protein>
<gene>
    <name evidence="1" type="ordered locus">Amir_5082</name>
</gene>
<dbReference type="Proteomes" id="UP000002213">
    <property type="component" value="Chromosome"/>
</dbReference>
<dbReference type="EMBL" id="CP001630">
    <property type="protein sequence ID" value="ACU38904.1"/>
    <property type="molecule type" value="Genomic_DNA"/>
</dbReference>
<sequence>MPWPVPVLVPWLVLVLVPVPWCRVSLAAPIRCRAVS</sequence>
<accession>C6WS84</accession>
<dbReference type="STRING" id="446462.Amir_5082"/>
<evidence type="ECO:0000313" key="1">
    <source>
        <dbReference type="EMBL" id="ACU38904.1"/>
    </source>
</evidence>
<reference evidence="1 2" key="1">
    <citation type="journal article" date="2009" name="Stand. Genomic Sci.">
        <title>Complete genome sequence of Actinosynnema mirum type strain (101).</title>
        <authorList>
            <person name="Land M."/>
            <person name="Lapidus A."/>
            <person name="Mayilraj S."/>
            <person name="Chen F."/>
            <person name="Copeland A."/>
            <person name="Del Rio T.G."/>
            <person name="Nolan M."/>
            <person name="Lucas S."/>
            <person name="Tice H."/>
            <person name="Cheng J.F."/>
            <person name="Chertkov O."/>
            <person name="Bruce D."/>
            <person name="Goodwin L."/>
            <person name="Pitluck S."/>
            <person name="Rohde M."/>
            <person name="Goker M."/>
            <person name="Pati A."/>
            <person name="Ivanova N."/>
            <person name="Mavromatis K."/>
            <person name="Chen A."/>
            <person name="Palaniappan K."/>
            <person name="Hauser L."/>
            <person name="Chang Y.J."/>
            <person name="Jeffries C.C."/>
            <person name="Brettin T."/>
            <person name="Detter J.C."/>
            <person name="Han C."/>
            <person name="Chain P."/>
            <person name="Tindall B.J."/>
            <person name="Bristow J."/>
            <person name="Eisen J.A."/>
            <person name="Markowitz V."/>
            <person name="Hugenholtz P."/>
            <person name="Kyrpides N.C."/>
            <person name="Klenk H.P."/>
        </authorList>
    </citation>
    <scope>NUCLEOTIDE SEQUENCE [LARGE SCALE GENOMIC DNA]</scope>
    <source>
        <strain evidence="2">ATCC 29888 / DSM 43827 / JCM 3225 / NBRC 14064 / NCIMB 13271 / NRRL B-12336 / IMRU 3971 / 101</strain>
    </source>
</reference>